<evidence type="ECO:0000259" key="4">
    <source>
        <dbReference type="PROSITE" id="PS01124"/>
    </source>
</evidence>
<dbReference type="SMART" id="SM00342">
    <property type="entry name" value="HTH_ARAC"/>
    <property type="match status" value="1"/>
</dbReference>
<proteinExistence type="predicted"/>
<dbReference type="Pfam" id="PF12833">
    <property type="entry name" value="HTH_18"/>
    <property type="match status" value="1"/>
</dbReference>
<keyword evidence="3" id="KW-0804">Transcription</keyword>
<evidence type="ECO:0000256" key="1">
    <source>
        <dbReference type="ARBA" id="ARBA00023015"/>
    </source>
</evidence>
<dbReference type="PROSITE" id="PS01124">
    <property type="entry name" value="HTH_ARAC_FAMILY_2"/>
    <property type="match status" value="1"/>
</dbReference>
<protein>
    <submittedName>
        <fullName evidence="5">Helix-turn-helix transcriptional regulator</fullName>
    </submittedName>
</protein>
<dbReference type="OrthoDB" id="952277at2"/>
<dbReference type="Proteomes" id="UP000305517">
    <property type="component" value="Unassembled WGS sequence"/>
</dbReference>
<evidence type="ECO:0000256" key="2">
    <source>
        <dbReference type="ARBA" id="ARBA00023125"/>
    </source>
</evidence>
<accession>A0A5R8WIR7</accession>
<organism evidence="5 6">
    <name type="scientific">Hymenobacter jeollabukensis</name>
    <dbReference type="NCBI Taxonomy" id="2025313"/>
    <lineage>
        <taxon>Bacteria</taxon>
        <taxon>Pseudomonadati</taxon>
        <taxon>Bacteroidota</taxon>
        <taxon>Cytophagia</taxon>
        <taxon>Cytophagales</taxon>
        <taxon>Hymenobacteraceae</taxon>
        <taxon>Hymenobacter</taxon>
    </lineage>
</organism>
<evidence type="ECO:0000256" key="3">
    <source>
        <dbReference type="ARBA" id="ARBA00023163"/>
    </source>
</evidence>
<keyword evidence="6" id="KW-1185">Reference proteome</keyword>
<reference evidence="5 6" key="1">
    <citation type="submission" date="2019-05" db="EMBL/GenBank/DDBJ databases">
        <title>Hymenobacter edaphi sp. nov., isolated from abandoned arsenic-contaminated farmland soil.</title>
        <authorList>
            <person name="Nie L."/>
        </authorList>
    </citation>
    <scope>NUCLEOTIDE SEQUENCE [LARGE SCALE GENOMIC DNA]</scope>
    <source>
        <strain evidence="5 6">1-3-3-8</strain>
    </source>
</reference>
<dbReference type="AlphaFoldDB" id="A0A5R8WIR7"/>
<dbReference type="PANTHER" id="PTHR43280:SF2">
    <property type="entry name" value="HTH-TYPE TRANSCRIPTIONAL REGULATOR EXSA"/>
    <property type="match status" value="1"/>
</dbReference>
<dbReference type="GO" id="GO:0003700">
    <property type="term" value="F:DNA-binding transcription factor activity"/>
    <property type="evidence" value="ECO:0007669"/>
    <property type="project" value="InterPro"/>
</dbReference>
<dbReference type="InterPro" id="IPR009057">
    <property type="entry name" value="Homeodomain-like_sf"/>
</dbReference>
<feature type="domain" description="HTH araC/xylS-type" evidence="4">
    <location>
        <begin position="83"/>
        <end position="187"/>
    </location>
</feature>
<dbReference type="InterPro" id="IPR018062">
    <property type="entry name" value="HTH_AraC-typ_CS"/>
</dbReference>
<dbReference type="SUPFAM" id="SSF46689">
    <property type="entry name" value="Homeodomain-like"/>
    <property type="match status" value="1"/>
</dbReference>
<dbReference type="PANTHER" id="PTHR43280">
    <property type="entry name" value="ARAC-FAMILY TRANSCRIPTIONAL REGULATOR"/>
    <property type="match status" value="1"/>
</dbReference>
<gene>
    <name evidence="5" type="ORF">FDY95_23380</name>
</gene>
<keyword evidence="2" id="KW-0238">DNA-binding</keyword>
<dbReference type="PROSITE" id="PS00041">
    <property type="entry name" value="HTH_ARAC_FAMILY_1"/>
    <property type="match status" value="1"/>
</dbReference>
<keyword evidence="1" id="KW-0805">Transcription regulation</keyword>
<evidence type="ECO:0000313" key="6">
    <source>
        <dbReference type="Proteomes" id="UP000305517"/>
    </source>
</evidence>
<dbReference type="SUPFAM" id="SSF55008">
    <property type="entry name" value="HMA, heavy metal-associated domain"/>
    <property type="match status" value="1"/>
</dbReference>
<name>A0A5R8WIR7_9BACT</name>
<dbReference type="EMBL" id="VAJM01000016">
    <property type="protein sequence ID" value="TLM88779.1"/>
    <property type="molecule type" value="Genomic_DNA"/>
</dbReference>
<comment type="caution">
    <text evidence="5">The sequence shown here is derived from an EMBL/GenBank/DDBJ whole genome shotgun (WGS) entry which is preliminary data.</text>
</comment>
<evidence type="ECO:0000313" key="5">
    <source>
        <dbReference type="EMBL" id="TLM88779.1"/>
    </source>
</evidence>
<dbReference type="InterPro" id="IPR036163">
    <property type="entry name" value="HMA_dom_sf"/>
</dbReference>
<sequence length="212" mass="23598">MEGTRTADLTPRTIFLVKHMMCPRCVQAVREVLRRLGYPIRRVELGLVELGVERTAVDWAQLVQALAADGFELWHLPRQRLVDQITAAVEELLTTNPEGLHGRFAAMLSAKMQRNYSSLSHAFSAEEGVSLEQYVIQRRVATVARLLKTSTLSVGRIARQLGYSSHGHLSRQFRQVLGVAPTEYRQQMSEVPANFASDAAELCPTTPAAEGK</sequence>
<dbReference type="GO" id="GO:0046872">
    <property type="term" value="F:metal ion binding"/>
    <property type="evidence" value="ECO:0007669"/>
    <property type="project" value="InterPro"/>
</dbReference>
<dbReference type="GO" id="GO:0043565">
    <property type="term" value="F:sequence-specific DNA binding"/>
    <property type="evidence" value="ECO:0007669"/>
    <property type="project" value="InterPro"/>
</dbReference>
<dbReference type="Gene3D" id="1.10.10.60">
    <property type="entry name" value="Homeodomain-like"/>
    <property type="match status" value="1"/>
</dbReference>
<dbReference type="InterPro" id="IPR018060">
    <property type="entry name" value="HTH_AraC"/>
</dbReference>